<gene>
    <name evidence="7" type="ORF">FLK61_28215</name>
</gene>
<keyword evidence="3" id="KW-0520">NAD</keyword>
<dbReference type="InterPro" id="IPR006139">
    <property type="entry name" value="D-isomer_2_OHA_DH_cat_dom"/>
</dbReference>
<dbReference type="Gene3D" id="3.40.50.720">
    <property type="entry name" value="NAD(P)-binding Rossmann-like Domain"/>
    <property type="match status" value="2"/>
</dbReference>
<evidence type="ECO:0000259" key="5">
    <source>
        <dbReference type="Pfam" id="PF00389"/>
    </source>
</evidence>
<dbReference type="Pfam" id="PF00389">
    <property type="entry name" value="2-Hacid_dh"/>
    <property type="match status" value="1"/>
</dbReference>
<evidence type="ECO:0000259" key="6">
    <source>
        <dbReference type="Pfam" id="PF02826"/>
    </source>
</evidence>
<dbReference type="InterPro" id="IPR006140">
    <property type="entry name" value="D-isomer_DH_NAD-bd"/>
</dbReference>
<dbReference type="PANTHER" id="PTHR43333">
    <property type="entry name" value="2-HACID_DH_C DOMAIN-CONTAINING PROTEIN"/>
    <property type="match status" value="1"/>
</dbReference>
<dbReference type="CDD" id="cd05300">
    <property type="entry name" value="2-Hacid_dh_1"/>
    <property type="match status" value="1"/>
</dbReference>
<dbReference type="AlphaFoldDB" id="A0A859FD02"/>
<name>A0A859FD02_9BACI</name>
<evidence type="ECO:0000256" key="4">
    <source>
        <dbReference type="RuleBase" id="RU003719"/>
    </source>
</evidence>
<dbReference type="EMBL" id="CP041372">
    <property type="protein sequence ID" value="QKS70632.1"/>
    <property type="molecule type" value="Genomic_DNA"/>
</dbReference>
<dbReference type="KEGG" id="psua:FLK61_28215"/>
<dbReference type="RefSeq" id="WP_176008668.1">
    <property type="nucleotide sequence ID" value="NZ_CP041372.2"/>
</dbReference>
<evidence type="ECO:0000256" key="1">
    <source>
        <dbReference type="ARBA" id="ARBA00005854"/>
    </source>
</evidence>
<dbReference type="Pfam" id="PF02826">
    <property type="entry name" value="2-Hacid_dh_C"/>
    <property type="match status" value="1"/>
</dbReference>
<evidence type="ECO:0000256" key="2">
    <source>
        <dbReference type="ARBA" id="ARBA00023002"/>
    </source>
</evidence>
<dbReference type="InterPro" id="IPR036291">
    <property type="entry name" value="NAD(P)-bd_dom_sf"/>
</dbReference>
<evidence type="ECO:0000313" key="8">
    <source>
        <dbReference type="Proteomes" id="UP000318138"/>
    </source>
</evidence>
<organism evidence="7 8">
    <name type="scientific">Paenalkalicoccus suaedae</name>
    <dbReference type="NCBI Taxonomy" id="2592382"/>
    <lineage>
        <taxon>Bacteria</taxon>
        <taxon>Bacillati</taxon>
        <taxon>Bacillota</taxon>
        <taxon>Bacilli</taxon>
        <taxon>Bacillales</taxon>
        <taxon>Bacillaceae</taxon>
        <taxon>Paenalkalicoccus</taxon>
    </lineage>
</organism>
<dbReference type="FunFam" id="3.40.50.720:FF:000363">
    <property type="entry name" value="D-isomer specific 2-hydroxyacid dehydrogenase"/>
    <property type="match status" value="1"/>
</dbReference>
<feature type="domain" description="D-isomer specific 2-hydroxyacid dehydrogenase catalytic" evidence="5">
    <location>
        <begin position="8"/>
        <end position="303"/>
    </location>
</feature>
<keyword evidence="8" id="KW-1185">Reference proteome</keyword>
<comment type="similarity">
    <text evidence="1 4">Belongs to the D-isomer specific 2-hydroxyacid dehydrogenase family.</text>
</comment>
<dbReference type="SUPFAM" id="SSF52283">
    <property type="entry name" value="Formate/glycerate dehydrogenase catalytic domain-like"/>
    <property type="match status" value="1"/>
</dbReference>
<reference evidence="8" key="1">
    <citation type="submission" date="2019-07" db="EMBL/GenBank/DDBJ databases">
        <title>Bacillus alkalisoli sp. nov. isolated from saline soil.</title>
        <authorList>
            <person name="Sun J.-Q."/>
            <person name="Xu L."/>
        </authorList>
    </citation>
    <scope>NUCLEOTIDE SEQUENCE [LARGE SCALE GENOMIC DNA]</scope>
    <source>
        <strain evidence="8">M4U3P1</strain>
    </source>
</reference>
<feature type="domain" description="D-isomer specific 2-hydroxyacid dehydrogenase NAD-binding" evidence="6">
    <location>
        <begin position="105"/>
        <end position="278"/>
    </location>
</feature>
<evidence type="ECO:0000313" key="7">
    <source>
        <dbReference type="EMBL" id="QKS70632.1"/>
    </source>
</evidence>
<accession>A0A859FD02</accession>
<keyword evidence="2 4" id="KW-0560">Oxidoreductase</keyword>
<dbReference type="Proteomes" id="UP000318138">
    <property type="component" value="Chromosome"/>
</dbReference>
<dbReference type="GO" id="GO:0016616">
    <property type="term" value="F:oxidoreductase activity, acting on the CH-OH group of donors, NAD or NADP as acceptor"/>
    <property type="evidence" value="ECO:0007669"/>
    <property type="project" value="InterPro"/>
</dbReference>
<dbReference type="SUPFAM" id="SSF51735">
    <property type="entry name" value="NAD(P)-binding Rossmann-fold domains"/>
    <property type="match status" value="1"/>
</dbReference>
<sequence>MIILSSANLQKDIEDQLKQSYQDLDFLFYPDIEAAADDLPRADVLITYGEDLTEKEIEIATNLKWIMVISAGMDEMPFEAIAKRDIMVTNARGIHAIPMAEYVMHMMLFVSRQTEVVLEQEEAHVWDRSPVMNELHSQTIGILGAGAIGKEVARLAKAFRMNVVGVNRSGDHVEPFDTIIPIENLAEEVGKWDFLVSILPKTDATSNLLDKAIFTKMKHSATIINIGRGNVVHEEDMIEALDNRDFHHAVLDVFNEEPLSAEHPFWAHPHITVTPHLSGISPMYQPRAIDIFTSNLDIYLNNEKTYTNLVDPKKGY</sequence>
<protein>
    <submittedName>
        <fullName evidence="7">D-2-hydroxyacid dehydrogenase</fullName>
    </submittedName>
</protein>
<dbReference type="GO" id="GO:0051287">
    <property type="term" value="F:NAD binding"/>
    <property type="evidence" value="ECO:0007669"/>
    <property type="project" value="InterPro"/>
</dbReference>
<proteinExistence type="inferred from homology"/>
<dbReference type="PANTHER" id="PTHR43333:SF1">
    <property type="entry name" value="D-ISOMER SPECIFIC 2-HYDROXYACID DEHYDROGENASE NAD-BINDING DOMAIN-CONTAINING PROTEIN"/>
    <property type="match status" value="1"/>
</dbReference>
<evidence type="ECO:0000256" key="3">
    <source>
        <dbReference type="ARBA" id="ARBA00023027"/>
    </source>
</evidence>